<evidence type="ECO:0000256" key="1">
    <source>
        <dbReference type="ARBA" id="ARBA00023002"/>
    </source>
</evidence>
<dbReference type="PANTHER" id="PTHR43244">
    <property type="match status" value="1"/>
</dbReference>
<keyword evidence="1" id="KW-0560">Oxidoreductase</keyword>
<gene>
    <name evidence="3" type="ORF">METZ01_LOCUS108606</name>
</gene>
<dbReference type="InterPro" id="IPR036661">
    <property type="entry name" value="Luciferase-like_sf"/>
</dbReference>
<sequence>MRIDIILEPKASSDAFAELGALAESYGMGAVWTANHDSARDPFICFTQLARVSKKIRMGPIAISPFEYHPLKMANLLFALNEISHGRTNIVVGGGGGTLDAMGKLEEYPPPNMLKGVRECVEILKGVSPTKLLKHEGEVFRVKRYLPTWATDTPPQIYVAGSRARMLKTGTKVADGIMMSDVTLPRLGESITALRDGLVENGRNMEDFHINNLYAWHIKETREEARDEAKRKIWVRGLLQRWYLEPFLDKEDCDLIESKQGLFAKSYFQNIPTVPGIPDNLMDKLVDNITLTGDMSDVDKQIEILKEFEAGGVTEFGFRLYENPAESIKVIGERIVPEFH</sequence>
<dbReference type="InterPro" id="IPR050564">
    <property type="entry name" value="F420-G6PD/mer"/>
</dbReference>
<dbReference type="AlphaFoldDB" id="A0A381WTS1"/>
<dbReference type="Gene3D" id="3.20.20.30">
    <property type="entry name" value="Luciferase-like domain"/>
    <property type="match status" value="1"/>
</dbReference>
<organism evidence="3">
    <name type="scientific">marine metagenome</name>
    <dbReference type="NCBI Taxonomy" id="408172"/>
    <lineage>
        <taxon>unclassified sequences</taxon>
        <taxon>metagenomes</taxon>
        <taxon>ecological metagenomes</taxon>
    </lineage>
</organism>
<evidence type="ECO:0000313" key="3">
    <source>
        <dbReference type="EMBL" id="SVA55752.1"/>
    </source>
</evidence>
<dbReference type="Pfam" id="PF00296">
    <property type="entry name" value="Bac_luciferase"/>
    <property type="match status" value="1"/>
</dbReference>
<accession>A0A381WTS1</accession>
<reference evidence="3" key="1">
    <citation type="submission" date="2018-05" db="EMBL/GenBank/DDBJ databases">
        <authorList>
            <person name="Lanie J.A."/>
            <person name="Ng W.-L."/>
            <person name="Kazmierczak K.M."/>
            <person name="Andrzejewski T.M."/>
            <person name="Davidsen T.M."/>
            <person name="Wayne K.J."/>
            <person name="Tettelin H."/>
            <person name="Glass J.I."/>
            <person name="Rusch D."/>
            <person name="Podicherti R."/>
            <person name="Tsui H.-C.T."/>
            <person name="Winkler M.E."/>
        </authorList>
    </citation>
    <scope>NUCLEOTIDE SEQUENCE</scope>
</reference>
<proteinExistence type="predicted"/>
<dbReference type="EMBL" id="UINC01012818">
    <property type="protein sequence ID" value="SVA55752.1"/>
    <property type="molecule type" value="Genomic_DNA"/>
</dbReference>
<dbReference type="PANTHER" id="PTHR43244:SF1">
    <property type="entry name" value="5,10-METHYLENETETRAHYDROMETHANOPTERIN REDUCTASE"/>
    <property type="match status" value="1"/>
</dbReference>
<name>A0A381WTS1_9ZZZZ</name>
<dbReference type="SUPFAM" id="SSF51679">
    <property type="entry name" value="Bacterial luciferase-like"/>
    <property type="match status" value="1"/>
</dbReference>
<dbReference type="InterPro" id="IPR011251">
    <property type="entry name" value="Luciferase-like_dom"/>
</dbReference>
<protein>
    <recommendedName>
        <fullName evidence="2">Luciferase-like domain-containing protein</fullName>
    </recommendedName>
</protein>
<evidence type="ECO:0000259" key="2">
    <source>
        <dbReference type="Pfam" id="PF00296"/>
    </source>
</evidence>
<dbReference type="GO" id="GO:0016705">
    <property type="term" value="F:oxidoreductase activity, acting on paired donors, with incorporation or reduction of molecular oxygen"/>
    <property type="evidence" value="ECO:0007669"/>
    <property type="project" value="InterPro"/>
</dbReference>
<feature type="domain" description="Luciferase-like" evidence="2">
    <location>
        <begin position="12"/>
        <end position="313"/>
    </location>
</feature>